<gene>
    <name evidence="3" type="ORF">IAC87_03825</name>
</gene>
<reference evidence="3" key="1">
    <citation type="submission" date="2020-10" db="EMBL/GenBank/DDBJ databases">
        <authorList>
            <person name="Gilroy R."/>
        </authorList>
    </citation>
    <scope>NUCLEOTIDE SEQUENCE</scope>
    <source>
        <strain evidence="3">B3-2255</strain>
    </source>
</reference>
<evidence type="ECO:0000313" key="4">
    <source>
        <dbReference type="Proteomes" id="UP000823772"/>
    </source>
</evidence>
<evidence type="ECO:0000256" key="1">
    <source>
        <dbReference type="SAM" id="SignalP"/>
    </source>
</evidence>
<dbReference type="InterPro" id="IPR003343">
    <property type="entry name" value="Big_2"/>
</dbReference>
<feature type="signal peptide" evidence="1">
    <location>
        <begin position="1"/>
        <end position="24"/>
    </location>
</feature>
<dbReference type="Proteomes" id="UP000823772">
    <property type="component" value="Unassembled WGS sequence"/>
</dbReference>
<dbReference type="InterPro" id="IPR008964">
    <property type="entry name" value="Invasin/intimin_cell_adhesion"/>
</dbReference>
<dbReference type="SMART" id="SM00635">
    <property type="entry name" value="BID_2"/>
    <property type="match status" value="2"/>
</dbReference>
<proteinExistence type="predicted"/>
<sequence>MKIGRFLLYVSVSVLMPLMFQGCAEPEEMIVVGDVVVDTDMAQLCKGETQQLTATVYPEDVAGKVDVEWFSSDESVATVSPDGLVTAIASGRAFVTAGAGNEFATVIVDVRVADSLAITEEYVTLEVGEDISLTLETVPATGVEGIVWSSSDESVATVTQDGAVSSVGKGIAVVRISVDGLSDSCEVYVVGEPEVGDFYYSDGTYSGELFSKKDAIGVVFWVGDPTADDPTLRRDFPGCTHGLVVSLIEEASTWQSNYRSFNSTVGEWVSENAPEYMSPTTGVELEDNLNKIVGYNNTQAIKAFNSDYDNIGYKVDMVKRLQFFLGNKEFAAPEGTSGWYVPSAKELTLMIVGDMEGNINGLYTNDLPVRDILNESFSQLILADQFSPELYWCSSEYDAQNAFCVGFYNGLVAYNTKGAMNCMLRYVLAF</sequence>
<dbReference type="Pfam" id="PF02368">
    <property type="entry name" value="Big_2"/>
    <property type="match status" value="2"/>
</dbReference>
<feature type="chain" id="PRO_5038651845" evidence="1">
    <location>
        <begin position="25"/>
        <end position="430"/>
    </location>
</feature>
<accession>A0A9D9IZZ1</accession>
<organism evidence="3 4">
    <name type="scientific">Candidatus Merdivivens faecigallinarum</name>
    <dbReference type="NCBI Taxonomy" id="2840871"/>
    <lineage>
        <taxon>Bacteria</taxon>
        <taxon>Pseudomonadati</taxon>
        <taxon>Bacteroidota</taxon>
        <taxon>Bacteroidia</taxon>
        <taxon>Bacteroidales</taxon>
        <taxon>Muribaculaceae</taxon>
        <taxon>Muribaculaceae incertae sedis</taxon>
        <taxon>Candidatus Merdivivens</taxon>
    </lineage>
</organism>
<dbReference type="AlphaFoldDB" id="A0A9D9IZZ1"/>
<evidence type="ECO:0000313" key="3">
    <source>
        <dbReference type="EMBL" id="MBO8481658.1"/>
    </source>
</evidence>
<feature type="domain" description="BIG2" evidence="2">
    <location>
        <begin position="31"/>
        <end position="108"/>
    </location>
</feature>
<dbReference type="PROSITE" id="PS51257">
    <property type="entry name" value="PROKAR_LIPOPROTEIN"/>
    <property type="match status" value="1"/>
</dbReference>
<comment type="caution">
    <text evidence="3">The sequence shown here is derived from an EMBL/GenBank/DDBJ whole genome shotgun (WGS) entry which is preliminary data.</text>
</comment>
<dbReference type="SUPFAM" id="SSF49373">
    <property type="entry name" value="Invasin/intimin cell-adhesion fragments"/>
    <property type="match status" value="2"/>
</dbReference>
<feature type="domain" description="BIG2" evidence="2">
    <location>
        <begin position="112"/>
        <end position="186"/>
    </location>
</feature>
<keyword evidence="1" id="KW-0732">Signal</keyword>
<protein>
    <submittedName>
        <fullName evidence="3">Ig-like domain-containing protein</fullName>
    </submittedName>
</protein>
<dbReference type="Gene3D" id="2.60.40.1080">
    <property type="match status" value="2"/>
</dbReference>
<dbReference type="EMBL" id="JADILY010000081">
    <property type="protein sequence ID" value="MBO8481658.1"/>
    <property type="molecule type" value="Genomic_DNA"/>
</dbReference>
<name>A0A9D9IZZ1_9BACT</name>
<reference evidence="3" key="2">
    <citation type="journal article" date="2021" name="PeerJ">
        <title>Extensive microbial diversity within the chicken gut microbiome revealed by metagenomics and culture.</title>
        <authorList>
            <person name="Gilroy R."/>
            <person name="Ravi A."/>
            <person name="Getino M."/>
            <person name="Pursley I."/>
            <person name="Horton D.L."/>
            <person name="Alikhan N.F."/>
            <person name="Baker D."/>
            <person name="Gharbi K."/>
            <person name="Hall N."/>
            <person name="Watson M."/>
            <person name="Adriaenssens E.M."/>
            <person name="Foster-Nyarko E."/>
            <person name="Jarju S."/>
            <person name="Secka A."/>
            <person name="Antonio M."/>
            <person name="Oren A."/>
            <person name="Chaudhuri R.R."/>
            <person name="La Ragione R."/>
            <person name="Hildebrand F."/>
            <person name="Pallen M.J."/>
        </authorList>
    </citation>
    <scope>NUCLEOTIDE SEQUENCE</scope>
    <source>
        <strain evidence="3">B3-2255</strain>
    </source>
</reference>
<evidence type="ECO:0000259" key="2">
    <source>
        <dbReference type="SMART" id="SM00635"/>
    </source>
</evidence>